<comment type="caution">
    <text evidence="2">The sequence shown here is derived from an EMBL/GenBank/DDBJ whole genome shotgun (WGS) entry which is preliminary data.</text>
</comment>
<dbReference type="SUPFAM" id="SSF52047">
    <property type="entry name" value="RNI-like"/>
    <property type="match status" value="1"/>
</dbReference>
<accession>A0AAV9NHH6</accession>
<dbReference type="GeneID" id="89978983"/>
<proteinExistence type="predicted"/>
<feature type="region of interest" description="Disordered" evidence="1">
    <location>
        <begin position="1"/>
        <end position="106"/>
    </location>
</feature>
<organism evidence="2 3">
    <name type="scientific">Exophiala bonariae</name>
    <dbReference type="NCBI Taxonomy" id="1690606"/>
    <lineage>
        <taxon>Eukaryota</taxon>
        <taxon>Fungi</taxon>
        <taxon>Dikarya</taxon>
        <taxon>Ascomycota</taxon>
        <taxon>Pezizomycotina</taxon>
        <taxon>Eurotiomycetes</taxon>
        <taxon>Chaetothyriomycetidae</taxon>
        <taxon>Chaetothyriales</taxon>
        <taxon>Herpotrichiellaceae</taxon>
        <taxon>Exophiala</taxon>
    </lineage>
</organism>
<feature type="compositionally biased region" description="Acidic residues" evidence="1">
    <location>
        <begin position="626"/>
        <end position="644"/>
    </location>
</feature>
<evidence type="ECO:0000256" key="1">
    <source>
        <dbReference type="SAM" id="MobiDB-lite"/>
    </source>
</evidence>
<dbReference type="Proteomes" id="UP001358417">
    <property type="component" value="Unassembled WGS sequence"/>
</dbReference>
<evidence type="ECO:0008006" key="4">
    <source>
        <dbReference type="Google" id="ProtNLM"/>
    </source>
</evidence>
<evidence type="ECO:0000313" key="3">
    <source>
        <dbReference type="Proteomes" id="UP001358417"/>
    </source>
</evidence>
<gene>
    <name evidence="2" type="ORF">LTR84_010828</name>
</gene>
<feature type="compositionally biased region" description="Polar residues" evidence="1">
    <location>
        <begin position="570"/>
        <end position="583"/>
    </location>
</feature>
<dbReference type="Gene3D" id="3.80.10.10">
    <property type="entry name" value="Ribonuclease Inhibitor"/>
    <property type="match status" value="1"/>
</dbReference>
<dbReference type="RefSeq" id="XP_064709088.1">
    <property type="nucleotide sequence ID" value="XM_064854362.1"/>
</dbReference>
<feature type="region of interest" description="Disordered" evidence="1">
    <location>
        <begin position="621"/>
        <end position="654"/>
    </location>
</feature>
<evidence type="ECO:0000313" key="2">
    <source>
        <dbReference type="EMBL" id="KAK5058565.1"/>
    </source>
</evidence>
<feature type="region of interest" description="Disordered" evidence="1">
    <location>
        <begin position="558"/>
        <end position="596"/>
    </location>
</feature>
<sequence length="654" mass="74184">MAHHSTLAQSRPRRKPRIRYTNDDSDSDHFLPLRTQSSRPARGARQDYRESSDDESDGSTESSNTSSEPSSTLSLPQPSQKYRVSARLQSHASHKKRNADDQARIENSFNSYKRQKFLTNTPKIVKLAESPINNDRIPPWQQLPYEALRNIMNFAAYPLYGPRSTSTPSIDWLCATSTLCKSFHEACMAALLYSPPIYPAYRGHGLIALLRQGRNKPFTDYRAKIKSLDIEIGHLLKKKSGIDLELLIANTPLLRNLRLYHNSDELTNVDFNPTSDSSRGSWAYPPELFDKLDQLNIFLQTFEWNGRFPNPMTVLELAVQVHTRPCLSRVQNMTLLNLAIAEKKSSEIELTQAQGLLTSALQKLTDLRHLSLRCCRIIDTAGIMCIPEGLESLELSNCSQLTSAALKQLLSLRGRNLTTLRLLEHHSMSLEFLTDLKSSCPRLQVLEIDFLYTDSTAYDLKEEFELSSLCPTGPPTWPTSLVTISMDNVRYHDIHDAERFLSSLVDASDDLPHLKKLSIKAILKKSSWRDRATLRKKWLSTLENIFLDTSQPIDWTVKSTMTKPAPRAVQRQSTRLARSNANKSSSGDTTDDSDATTSVSRHARCCLVDLVISDQRPTRDQFHEDDFLDDEPTDDDEWNGDDQDDVHLSTAYAW</sequence>
<reference evidence="2 3" key="1">
    <citation type="submission" date="2023-08" db="EMBL/GenBank/DDBJ databases">
        <title>Black Yeasts Isolated from many extreme environments.</title>
        <authorList>
            <person name="Coleine C."/>
            <person name="Stajich J.E."/>
            <person name="Selbmann L."/>
        </authorList>
    </citation>
    <scope>NUCLEOTIDE SEQUENCE [LARGE SCALE GENOMIC DNA]</scope>
    <source>
        <strain evidence="2 3">CCFEE 5792</strain>
    </source>
</reference>
<dbReference type="InterPro" id="IPR032675">
    <property type="entry name" value="LRR_dom_sf"/>
</dbReference>
<name>A0AAV9NHH6_9EURO</name>
<dbReference type="AlphaFoldDB" id="A0AAV9NHH6"/>
<feature type="compositionally biased region" description="Low complexity" evidence="1">
    <location>
        <begin position="59"/>
        <end position="79"/>
    </location>
</feature>
<dbReference type="EMBL" id="JAVRRD010000005">
    <property type="protein sequence ID" value="KAK5058565.1"/>
    <property type="molecule type" value="Genomic_DNA"/>
</dbReference>
<keyword evidence="3" id="KW-1185">Reference proteome</keyword>
<protein>
    <recommendedName>
        <fullName evidence="4">F-box domain-containing protein</fullName>
    </recommendedName>
</protein>